<organism evidence="1 2">
    <name type="scientific">Chitinophaga agrisoli</name>
    <dbReference type="NCBI Taxonomy" id="2607653"/>
    <lineage>
        <taxon>Bacteria</taxon>
        <taxon>Pseudomonadati</taxon>
        <taxon>Bacteroidota</taxon>
        <taxon>Chitinophagia</taxon>
        <taxon>Chitinophagales</taxon>
        <taxon>Chitinophagaceae</taxon>
        <taxon>Chitinophaga</taxon>
    </lineage>
</organism>
<reference evidence="1 2" key="2">
    <citation type="submission" date="2019-09" db="EMBL/GenBank/DDBJ databases">
        <authorList>
            <person name="Jin C."/>
        </authorList>
    </citation>
    <scope>NUCLEOTIDE SEQUENCE [LARGE SCALE GENOMIC DNA]</scope>
    <source>
        <strain evidence="1 2">BN140078</strain>
    </source>
</reference>
<protein>
    <submittedName>
        <fullName evidence="1">Uncharacterized protein</fullName>
    </submittedName>
</protein>
<name>A0A5B2VXB5_9BACT</name>
<dbReference type="AlphaFoldDB" id="A0A5B2VXB5"/>
<accession>A0A5B2VXB5</accession>
<evidence type="ECO:0000313" key="1">
    <source>
        <dbReference type="EMBL" id="KAA2242962.1"/>
    </source>
</evidence>
<evidence type="ECO:0000313" key="2">
    <source>
        <dbReference type="Proteomes" id="UP000324611"/>
    </source>
</evidence>
<keyword evidence="2" id="KW-1185">Reference proteome</keyword>
<dbReference type="RefSeq" id="WP_149837838.1">
    <property type="nucleotide sequence ID" value="NZ_VUOC01000002.1"/>
</dbReference>
<sequence length="205" mass="23562">MLQNRIDPWGNIIYTPARGAWMGNRGILHDERKTILRPFLLKAWITCKLSFNGRKRQVMMPHRYTELFFLDEATAFAAGHRPCFECRRQDHNRFKAHWLKGNPEYGFNDRTSIQEVDKLLHTERIGRDRSKITFTTAADELPDGAMILLNGNAQLVYGQSLHQWTPFGYEKTAHLPAGSHVTVLTPRSVINAFKAGYIPQMAIIP</sequence>
<dbReference type="Proteomes" id="UP000324611">
    <property type="component" value="Unassembled WGS sequence"/>
</dbReference>
<gene>
    <name evidence="1" type="ORF">F0L74_10600</name>
</gene>
<reference evidence="1 2" key="1">
    <citation type="submission" date="2019-09" db="EMBL/GenBank/DDBJ databases">
        <title>Chitinophaga ginsengihumi sp. nov., isolated from soil of ginseng rhizosphere.</title>
        <authorList>
            <person name="Lee J."/>
        </authorList>
    </citation>
    <scope>NUCLEOTIDE SEQUENCE [LARGE SCALE GENOMIC DNA]</scope>
    <source>
        <strain evidence="1 2">BN140078</strain>
    </source>
</reference>
<comment type="caution">
    <text evidence="1">The sequence shown here is derived from an EMBL/GenBank/DDBJ whole genome shotgun (WGS) entry which is preliminary data.</text>
</comment>
<proteinExistence type="predicted"/>
<dbReference type="EMBL" id="VUOC01000002">
    <property type="protein sequence ID" value="KAA2242962.1"/>
    <property type="molecule type" value="Genomic_DNA"/>
</dbReference>